<dbReference type="RefSeq" id="WP_413780829.1">
    <property type="nucleotide sequence ID" value="NZ_JAUOZS010000001.1"/>
</dbReference>
<evidence type="ECO:0000313" key="5">
    <source>
        <dbReference type="EMBL" id="MDT8902346.1"/>
    </source>
</evidence>
<keyword evidence="3" id="KW-0012">Acyltransferase</keyword>
<keyword evidence="2" id="KW-0808">Transferase</keyword>
<name>A0ABU3P2N7_9FIRM</name>
<dbReference type="InterPro" id="IPR050500">
    <property type="entry name" value="Phos_Acetyltrans/Butyryltrans"/>
</dbReference>
<dbReference type="PANTHER" id="PTHR43356">
    <property type="entry name" value="PHOSPHATE ACETYLTRANSFERASE"/>
    <property type="match status" value="1"/>
</dbReference>
<dbReference type="InterPro" id="IPR002505">
    <property type="entry name" value="PTA_PTB"/>
</dbReference>
<feature type="domain" description="Phosphate acetyl/butaryl transferase" evidence="4">
    <location>
        <begin position="72"/>
        <end position="294"/>
    </location>
</feature>
<sequence length="303" mass="31780">MLRNFQEVLAWAKRPGQMTISVAAAQDKDVLQAVKLAQDNGLASPLLVGDAAVIRPLMAEVGLPADTPVVDEKDMTKAALTAVSLVSKGEAQVVMKGLINTSDFLKAVLHPEVGLRTGRLLSHLAAFEVPGEPKLVFQTDGGMNIAPTLAEKKDILVNAMLVLRALGIERPNVAVLTANEQVNPKMPATMDAKALADMAAAGELPPGIVEGPIALDVALSPEAARHKGLTSRISGQVDLFLMPNIETGNAMGKSLLYYAKAKMAGIVLGARNPVVLTSRSETPEGKLYSIALACLAAGGAERR</sequence>
<dbReference type="PANTHER" id="PTHR43356:SF2">
    <property type="entry name" value="PHOSPHATE ACETYLTRANSFERASE"/>
    <property type="match status" value="1"/>
</dbReference>
<dbReference type="Pfam" id="PF01515">
    <property type="entry name" value="PTA_PTB"/>
    <property type="match status" value="1"/>
</dbReference>
<evidence type="ECO:0000256" key="2">
    <source>
        <dbReference type="ARBA" id="ARBA00022679"/>
    </source>
</evidence>
<proteinExistence type="inferred from homology"/>
<reference evidence="5 6" key="1">
    <citation type="submission" date="2023-07" db="EMBL/GenBank/DDBJ databases">
        <title>The novel representative of Negativicutes class, Anaeroselena agilis gen. nov. sp. nov.</title>
        <authorList>
            <person name="Prokofeva M.I."/>
            <person name="Elcheninov A.G."/>
            <person name="Klyukina A."/>
            <person name="Kublanov I.V."/>
            <person name="Frolov E.N."/>
            <person name="Podosokorskaya O.A."/>
        </authorList>
    </citation>
    <scope>NUCLEOTIDE SEQUENCE [LARGE SCALE GENOMIC DNA]</scope>
    <source>
        <strain evidence="5 6">4137-cl</strain>
    </source>
</reference>
<evidence type="ECO:0000256" key="3">
    <source>
        <dbReference type="ARBA" id="ARBA00023315"/>
    </source>
</evidence>
<gene>
    <name evidence="5" type="ORF">Q4T40_13915</name>
</gene>
<organism evidence="5 6">
    <name type="scientific">Anaeroselena agilis</name>
    <dbReference type="NCBI Taxonomy" id="3063788"/>
    <lineage>
        <taxon>Bacteria</taxon>
        <taxon>Bacillati</taxon>
        <taxon>Bacillota</taxon>
        <taxon>Negativicutes</taxon>
        <taxon>Acetonemataceae</taxon>
        <taxon>Anaeroselena</taxon>
    </lineage>
</organism>
<dbReference type="Proteomes" id="UP001254848">
    <property type="component" value="Unassembled WGS sequence"/>
</dbReference>
<evidence type="ECO:0000313" key="6">
    <source>
        <dbReference type="Proteomes" id="UP001254848"/>
    </source>
</evidence>
<dbReference type="EMBL" id="JAUOZS010000001">
    <property type="protein sequence ID" value="MDT8902346.1"/>
    <property type="molecule type" value="Genomic_DNA"/>
</dbReference>
<dbReference type="NCBIfam" id="NF006045">
    <property type="entry name" value="PRK08190.1"/>
    <property type="match status" value="1"/>
</dbReference>
<accession>A0ABU3P2N7</accession>
<dbReference type="InterPro" id="IPR012147">
    <property type="entry name" value="P_Ac_Bu_trans"/>
</dbReference>
<dbReference type="PIRSF" id="PIRSF000428">
    <property type="entry name" value="P_Ac_trans"/>
    <property type="match status" value="1"/>
</dbReference>
<evidence type="ECO:0000256" key="1">
    <source>
        <dbReference type="ARBA" id="ARBA00005656"/>
    </source>
</evidence>
<protein>
    <submittedName>
        <fullName evidence="5">Bifunctional enoyl-CoA hydratase/phosphate acetyltransferase</fullName>
    </submittedName>
</protein>
<dbReference type="Gene3D" id="3.40.718.10">
    <property type="entry name" value="Isopropylmalate Dehydrogenase"/>
    <property type="match status" value="1"/>
</dbReference>
<keyword evidence="6" id="KW-1185">Reference proteome</keyword>
<comment type="caution">
    <text evidence="5">The sequence shown here is derived from an EMBL/GenBank/DDBJ whole genome shotgun (WGS) entry which is preliminary data.</text>
</comment>
<evidence type="ECO:0000259" key="4">
    <source>
        <dbReference type="Pfam" id="PF01515"/>
    </source>
</evidence>
<comment type="similarity">
    <text evidence="1">Belongs to the phosphate acetyltransferase and butyryltransferase family.</text>
</comment>
<dbReference type="SUPFAM" id="SSF53659">
    <property type="entry name" value="Isocitrate/Isopropylmalate dehydrogenase-like"/>
    <property type="match status" value="1"/>
</dbReference>